<comment type="caution">
    <text evidence="2">The sequence shown here is derived from an EMBL/GenBank/DDBJ whole genome shotgun (WGS) entry which is preliminary data.</text>
</comment>
<keyword evidence="3" id="KW-1185">Reference proteome</keyword>
<evidence type="ECO:0000313" key="2">
    <source>
        <dbReference type="EMBL" id="VEL10187.1"/>
    </source>
</evidence>
<organism evidence="2 3">
    <name type="scientific">Protopolystoma xenopodis</name>
    <dbReference type="NCBI Taxonomy" id="117903"/>
    <lineage>
        <taxon>Eukaryota</taxon>
        <taxon>Metazoa</taxon>
        <taxon>Spiralia</taxon>
        <taxon>Lophotrochozoa</taxon>
        <taxon>Platyhelminthes</taxon>
        <taxon>Monogenea</taxon>
        <taxon>Polyopisthocotylea</taxon>
        <taxon>Polystomatidea</taxon>
        <taxon>Polystomatidae</taxon>
        <taxon>Protopolystoma</taxon>
    </lineage>
</organism>
<accession>A0A448WF04</accession>
<dbReference type="EMBL" id="CAAALY010008291">
    <property type="protein sequence ID" value="VEL10187.1"/>
    <property type="molecule type" value="Genomic_DNA"/>
</dbReference>
<gene>
    <name evidence="2" type="ORF">PXEA_LOCUS3627</name>
</gene>
<name>A0A448WF04_9PLAT</name>
<protein>
    <submittedName>
        <fullName evidence="2">Uncharacterized protein</fullName>
    </submittedName>
</protein>
<feature type="region of interest" description="Disordered" evidence="1">
    <location>
        <begin position="36"/>
        <end position="74"/>
    </location>
</feature>
<reference evidence="2" key="1">
    <citation type="submission" date="2018-11" db="EMBL/GenBank/DDBJ databases">
        <authorList>
            <consortium name="Pathogen Informatics"/>
        </authorList>
    </citation>
    <scope>NUCLEOTIDE SEQUENCE</scope>
</reference>
<evidence type="ECO:0000313" key="3">
    <source>
        <dbReference type="Proteomes" id="UP000784294"/>
    </source>
</evidence>
<dbReference type="Proteomes" id="UP000784294">
    <property type="component" value="Unassembled WGS sequence"/>
</dbReference>
<evidence type="ECO:0000256" key="1">
    <source>
        <dbReference type="SAM" id="MobiDB-lite"/>
    </source>
</evidence>
<sequence>MRPFIACSSNDAAYRLHTDPESGSCRSPALETKTLVASTPKATRPTDLTPETRSSPPAEERVPLGSRTAQSAREDTRELISLPFVFSEVASSTAVASSCLHLRVPAIKQARSVLLLALEKLGLPVADCDAFCLAEVTVFAGSSSPSGRRSFRYHSLIESPVRRDEQQDDETAEETSKYRTRRVNAVESKKMRKWSVQTVSERKDRAEESPILIPFLPSLWAKDATCAQERRSGKERGTWRWSGCKNAPAGLMDAAFSQTMSERGGLRSEGRVEKETGLMTEKKRLVRDEARSRWQDKIGRPNQTWETGWREEPKDMVDSEGTYEGILNSGLVIRQRVVQPETFNLASRFVHAYLTDIVFNIKLSFKV</sequence>
<proteinExistence type="predicted"/>
<dbReference type="AlphaFoldDB" id="A0A448WF04"/>